<feature type="transmembrane region" description="Helical" evidence="1">
    <location>
        <begin position="50"/>
        <end position="68"/>
    </location>
</feature>
<evidence type="ECO:0000313" key="3">
    <source>
        <dbReference type="Proteomes" id="UP000241238"/>
    </source>
</evidence>
<keyword evidence="1" id="KW-0472">Membrane</keyword>
<evidence type="ECO:0000256" key="1">
    <source>
        <dbReference type="SAM" id="Phobius"/>
    </source>
</evidence>
<reference evidence="3" key="1">
    <citation type="journal article" date="2018" name="MSphere">
        <title>Fusobacterium Genomics Using MinION and Illumina Sequencing Enables Genome Completion and Correction.</title>
        <authorList>
            <person name="Todd S.M."/>
            <person name="Settlage R.E."/>
            <person name="Lahmers K.K."/>
            <person name="Slade D.J."/>
        </authorList>
    </citation>
    <scope>NUCLEOTIDE SEQUENCE [LARGE SCALE GENOMIC DNA]</scope>
    <source>
        <strain evidence="3">ATCC 27725</strain>
    </source>
</reference>
<evidence type="ECO:0000313" key="2">
    <source>
        <dbReference type="EMBL" id="AVQ30485.1"/>
    </source>
</evidence>
<gene>
    <name evidence="2" type="ORF">C4N18_04355</name>
</gene>
<keyword evidence="1" id="KW-0812">Transmembrane</keyword>
<accession>A0ABN5JER1</accession>
<keyword evidence="1" id="KW-1133">Transmembrane helix</keyword>
<dbReference type="GeneID" id="77467213"/>
<dbReference type="Proteomes" id="UP000241238">
    <property type="component" value="Chromosome"/>
</dbReference>
<dbReference type="EMBL" id="CP028103">
    <property type="protein sequence ID" value="AVQ30485.1"/>
    <property type="molecule type" value="Genomic_DNA"/>
</dbReference>
<proteinExistence type="predicted"/>
<sequence>MFQKTVLNAVSSFLPDILKRYLQPEEIDQIMAEVEKERLQVFSKILERGGILHLFYVYSILVIFHHIITPYLSAFMGVEIYSLPIPGELTALIGSLGAVILGKKHLDKKLKN</sequence>
<name>A0ABN5JER1_FUSVA</name>
<dbReference type="RefSeq" id="WP_005951955.1">
    <property type="nucleotide sequence ID" value="NZ_CP028103.1"/>
</dbReference>
<protein>
    <submittedName>
        <fullName evidence="2">Uncharacterized protein</fullName>
    </submittedName>
</protein>
<feature type="transmembrane region" description="Helical" evidence="1">
    <location>
        <begin position="80"/>
        <end position="102"/>
    </location>
</feature>
<organism evidence="2 3">
    <name type="scientific">Fusobacterium varium ATCC 27725</name>
    <dbReference type="NCBI Taxonomy" id="469618"/>
    <lineage>
        <taxon>Bacteria</taxon>
        <taxon>Fusobacteriati</taxon>
        <taxon>Fusobacteriota</taxon>
        <taxon>Fusobacteriia</taxon>
        <taxon>Fusobacteriales</taxon>
        <taxon>Fusobacteriaceae</taxon>
        <taxon>Fusobacterium</taxon>
    </lineage>
</organism>
<keyword evidence="3" id="KW-1185">Reference proteome</keyword>